<feature type="compositionally biased region" description="Basic and acidic residues" evidence="1">
    <location>
        <begin position="54"/>
        <end position="74"/>
    </location>
</feature>
<feature type="region of interest" description="Disordered" evidence="1">
    <location>
        <begin position="45"/>
        <end position="82"/>
    </location>
</feature>
<dbReference type="InterPro" id="IPR025439">
    <property type="entry name" value="Spore_coat_CotO"/>
</dbReference>
<comment type="caution">
    <text evidence="2">The sequence shown here is derived from an EMBL/GenBank/DDBJ whole genome shotgun (WGS) entry which is preliminary data.</text>
</comment>
<organism evidence="2 3">
    <name type="scientific">Pueribacillus theae</name>
    <dbReference type="NCBI Taxonomy" id="2171751"/>
    <lineage>
        <taxon>Bacteria</taxon>
        <taxon>Bacillati</taxon>
        <taxon>Bacillota</taxon>
        <taxon>Bacilli</taxon>
        <taxon>Bacillales</taxon>
        <taxon>Bacillaceae</taxon>
        <taxon>Pueribacillus</taxon>
    </lineage>
</organism>
<evidence type="ECO:0000313" key="3">
    <source>
        <dbReference type="Proteomes" id="UP000245998"/>
    </source>
</evidence>
<dbReference type="EMBL" id="QCZG01000006">
    <property type="protein sequence ID" value="PWA12686.1"/>
    <property type="molecule type" value="Genomic_DNA"/>
</dbReference>
<accession>A0A2U1K599</accession>
<dbReference type="AlphaFoldDB" id="A0A2U1K599"/>
<evidence type="ECO:0000313" key="2">
    <source>
        <dbReference type="EMBL" id="PWA12686.1"/>
    </source>
</evidence>
<gene>
    <name evidence="2" type="ORF">DCC39_04415</name>
</gene>
<dbReference type="OrthoDB" id="2970540at2"/>
<sequence>MSKKNDQILKSRPLMYIHQPKFEGIFLDQQVKQVKAISKQEWEKNNIPMAEDTEIQKKQDGNEKNSVREGKTEQSKPLGSENVIEHGVRKNAFVNKTIEEKLLFLTQLPNNMPTVTCEIRTQEKFYQCHILSYLDGLVTVRLSDNHQIVELPRKEIKSLSILRAV</sequence>
<keyword evidence="3" id="KW-1185">Reference proteome</keyword>
<reference evidence="2 3" key="1">
    <citation type="submission" date="2018-04" db="EMBL/GenBank/DDBJ databases">
        <title>Camelliibacillus theae gen. nov., sp. nov., isolated from Pu'er tea.</title>
        <authorList>
            <person name="Niu L."/>
        </authorList>
    </citation>
    <scope>NUCLEOTIDE SEQUENCE [LARGE SCALE GENOMIC DNA]</scope>
    <source>
        <strain evidence="2 3">T8</strain>
    </source>
</reference>
<evidence type="ECO:0000256" key="1">
    <source>
        <dbReference type="SAM" id="MobiDB-lite"/>
    </source>
</evidence>
<dbReference type="RefSeq" id="WP_116553677.1">
    <property type="nucleotide sequence ID" value="NZ_QCZG01000006.1"/>
</dbReference>
<evidence type="ECO:0008006" key="4">
    <source>
        <dbReference type="Google" id="ProtNLM"/>
    </source>
</evidence>
<protein>
    <recommendedName>
        <fullName evidence="4">Spore coat protein CotO</fullName>
    </recommendedName>
</protein>
<dbReference type="Pfam" id="PF14153">
    <property type="entry name" value="Spore_coat_CotO"/>
    <property type="match status" value="1"/>
</dbReference>
<name>A0A2U1K599_9BACI</name>
<proteinExistence type="predicted"/>
<dbReference type="Proteomes" id="UP000245998">
    <property type="component" value="Unassembled WGS sequence"/>
</dbReference>